<organism evidence="1 2">
    <name type="scientific">Methanothrix harundinacea (strain 6Ac)</name>
    <name type="common">Methanosaeta harundinacea</name>
    <dbReference type="NCBI Taxonomy" id="1110509"/>
    <lineage>
        <taxon>Archaea</taxon>
        <taxon>Methanobacteriati</taxon>
        <taxon>Methanobacteriota</taxon>
        <taxon>Stenosarchaea group</taxon>
        <taxon>Methanomicrobia</taxon>
        <taxon>Methanotrichales</taxon>
        <taxon>Methanotrichaceae</taxon>
        <taxon>Methanothrix</taxon>
    </lineage>
</organism>
<dbReference type="KEGG" id="mhi:Mhar_0343"/>
<reference evidence="1 2" key="1">
    <citation type="journal article" date="2012" name="PLoS ONE">
        <title>The genome characteristics and predicted function of methyl-group oxidation pathway in the obligate aceticlastic methanogens, Methanosaeta spp.</title>
        <authorList>
            <person name="Zhu J."/>
            <person name="Zheng H."/>
            <person name="Ai G."/>
            <person name="Zhang G."/>
            <person name="Liu D."/>
            <person name="Liu X."/>
            <person name="Dong X."/>
        </authorList>
    </citation>
    <scope>NUCLEOTIDE SEQUENCE [LARGE SCALE GENOMIC DNA]</scope>
    <source>
        <strain evidence="1 2">6Ac</strain>
    </source>
</reference>
<dbReference type="InterPro" id="IPR001646">
    <property type="entry name" value="5peptide_repeat"/>
</dbReference>
<keyword evidence="2" id="KW-1185">Reference proteome</keyword>
<dbReference type="Pfam" id="PF00805">
    <property type="entry name" value="Pentapeptide"/>
    <property type="match status" value="3"/>
</dbReference>
<sequence length="382" mass="42553">MGVGQVANEEHLRILEEGVEVWNRWRGSHSTTIPDLSGANLSGANLSGAWLFNTHVVGANLSGANLSEAQLGGANLIGANLSKANLRRAYLRFADLSDADMNAADLSKSDLIFAKLFLTKLGGAILSKAALMEASLREADLEFADLSEANLEGAQLVKTRVEGALFTNCRVYGISAWGLEGKPKDQSNLIITHYDEPVITVDNLEVAQFIYLLLHSQKIRDAIDTIAKKAVLILGRFTPERMVVLNAIRDELRKQGYLPILFYFERPDSRDFIETVSTLAHISRFVVADVTDPRIVIEEIPHIVHNVAVPVKPLLLDGSENHELVTLRNLRVNHRSLLNTYEYKNLEHLLTNFKTEVIDPSEQKAEELYRRRFEELGHPKAA</sequence>
<evidence type="ECO:0000313" key="1">
    <source>
        <dbReference type="EMBL" id="AET63730.1"/>
    </source>
</evidence>
<dbReference type="EMBL" id="CP003117">
    <property type="protein sequence ID" value="AET63730.1"/>
    <property type="molecule type" value="Genomic_DNA"/>
</dbReference>
<dbReference type="Proteomes" id="UP000005877">
    <property type="component" value="Chromosome"/>
</dbReference>
<dbReference type="SUPFAM" id="SSF141571">
    <property type="entry name" value="Pentapeptide repeat-like"/>
    <property type="match status" value="1"/>
</dbReference>
<accession>G7WM65</accession>
<dbReference type="InterPro" id="IPR051082">
    <property type="entry name" value="Pentapeptide-BTB/POZ_domain"/>
</dbReference>
<dbReference type="Gene3D" id="2.160.20.80">
    <property type="entry name" value="E3 ubiquitin-protein ligase SopA"/>
    <property type="match status" value="1"/>
</dbReference>
<evidence type="ECO:0000313" key="2">
    <source>
        <dbReference type="Proteomes" id="UP000005877"/>
    </source>
</evidence>
<dbReference type="PANTHER" id="PTHR14136">
    <property type="entry name" value="BTB_POZ DOMAIN-CONTAINING PROTEIN KCTD9"/>
    <property type="match status" value="1"/>
</dbReference>
<name>G7WM65_METH6</name>
<dbReference type="HOGENOM" id="CLU_040409_0_0_2"/>
<dbReference type="STRING" id="1110509.Mhar_0343"/>
<dbReference type="PATRIC" id="fig|1110509.7.peg.383"/>
<dbReference type="PANTHER" id="PTHR14136:SF17">
    <property type="entry name" value="BTB_POZ DOMAIN-CONTAINING PROTEIN KCTD9"/>
    <property type="match status" value="1"/>
</dbReference>
<dbReference type="AlphaFoldDB" id="G7WM65"/>
<proteinExistence type="predicted"/>
<protein>
    <submittedName>
        <fullName evidence="1">Pentapeptide repeat protein</fullName>
    </submittedName>
</protein>
<gene>
    <name evidence="1" type="ordered locus">Mhar_0343</name>
</gene>